<dbReference type="EMBL" id="LGIQ01000009">
    <property type="protein sequence ID" value="KNB70242.1"/>
    <property type="molecule type" value="Genomic_DNA"/>
</dbReference>
<proteinExistence type="predicted"/>
<name>A0A0K9YNL0_9BACL</name>
<keyword evidence="5" id="KW-1185">Reference proteome</keyword>
<evidence type="ECO:0000313" key="2">
    <source>
        <dbReference type="EMBL" id="GED72305.1"/>
    </source>
</evidence>
<reference evidence="3" key="2">
    <citation type="submission" date="2015-07" db="EMBL/GenBank/DDBJ databases">
        <title>MeaNS - Measles Nucleotide Surveillance Program.</title>
        <authorList>
            <person name="Tran T."/>
            <person name="Druce J."/>
        </authorList>
    </citation>
    <scope>NUCLEOTIDE SEQUENCE</scope>
    <source>
        <strain evidence="3">DSM 9887</strain>
    </source>
</reference>
<protein>
    <submittedName>
        <fullName evidence="3">ABC transporter permease</fullName>
    </submittedName>
</protein>
<evidence type="ECO:0000313" key="5">
    <source>
        <dbReference type="Proteomes" id="UP000319578"/>
    </source>
</evidence>
<keyword evidence="1" id="KW-0472">Membrane</keyword>
<dbReference type="OrthoDB" id="9815855at2"/>
<feature type="transmembrane region" description="Helical" evidence="1">
    <location>
        <begin position="245"/>
        <end position="270"/>
    </location>
</feature>
<dbReference type="PANTHER" id="PTHR43471:SF12">
    <property type="entry name" value="HYPOTHETICAL MEMBRANE PROTEIN, CONSERVED"/>
    <property type="match status" value="1"/>
</dbReference>
<dbReference type="Pfam" id="PF12679">
    <property type="entry name" value="ABC2_membrane_2"/>
    <property type="match status" value="1"/>
</dbReference>
<feature type="transmembrane region" description="Helical" evidence="1">
    <location>
        <begin position="174"/>
        <end position="194"/>
    </location>
</feature>
<reference evidence="4" key="1">
    <citation type="submission" date="2015-07" db="EMBL/GenBank/DDBJ databases">
        <title>Genome sequencing project for genomic taxonomy and phylogenomics of Bacillus-like bacteria.</title>
        <authorList>
            <person name="Liu B."/>
            <person name="Wang J."/>
            <person name="Zhu Y."/>
            <person name="Liu G."/>
            <person name="Chen Q."/>
            <person name="Chen Z."/>
            <person name="Lan J."/>
            <person name="Che J."/>
            <person name="Ge C."/>
            <person name="Shi H."/>
            <person name="Pan Z."/>
            <person name="Liu X."/>
        </authorList>
    </citation>
    <scope>NUCLEOTIDE SEQUENCE [LARGE SCALE GENOMIC DNA]</scope>
    <source>
        <strain evidence="4">DSM 9887</strain>
    </source>
</reference>
<keyword evidence="1" id="KW-0812">Transmembrane</keyword>
<gene>
    <name evidence="3" type="ORF">ADS79_14850</name>
    <name evidence="2" type="ORF">BRE01_60070</name>
</gene>
<feature type="transmembrane region" description="Helical" evidence="1">
    <location>
        <begin position="64"/>
        <end position="84"/>
    </location>
</feature>
<dbReference type="RefSeq" id="WP_049739212.1">
    <property type="nucleotide sequence ID" value="NZ_BJON01000028.1"/>
</dbReference>
<accession>A0A0K9YNL0</accession>
<feature type="transmembrane region" description="Helical" evidence="1">
    <location>
        <begin position="144"/>
        <end position="162"/>
    </location>
</feature>
<dbReference type="STRING" id="54915.ADS79_14850"/>
<dbReference type="GO" id="GO:0005886">
    <property type="term" value="C:plasma membrane"/>
    <property type="evidence" value="ECO:0007669"/>
    <property type="project" value="UniProtKB-SubCell"/>
</dbReference>
<dbReference type="PATRIC" id="fig|54915.3.peg.1965"/>
<feature type="transmembrane region" description="Helical" evidence="1">
    <location>
        <begin position="24"/>
        <end position="44"/>
    </location>
</feature>
<feature type="transmembrane region" description="Helical" evidence="1">
    <location>
        <begin position="105"/>
        <end position="124"/>
    </location>
</feature>
<evidence type="ECO:0000313" key="3">
    <source>
        <dbReference type="EMBL" id="KNB70242.1"/>
    </source>
</evidence>
<dbReference type="AlphaFoldDB" id="A0A0K9YNL0"/>
<evidence type="ECO:0000256" key="1">
    <source>
        <dbReference type="SAM" id="Phobius"/>
    </source>
</evidence>
<evidence type="ECO:0000313" key="4">
    <source>
        <dbReference type="Proteomes" id="UP000036834"/>
    </source>
</evidence>
<organism evidence="3 4">
    <name type="scientific">Brevibacillus reuszeri</name>
    <dbReference type="NCBI Taxonomy" id="54915"/>
    <lineage>
        <taxon>Bacteria</taxon>
        <taxon>Bacillati</taxon>
        <taxon>Bacillota</taxon>
        <taxon>Bacilli</taxon>
        <taxon>Bacillales</taxon>
        <taxon>Paenibacillaceae</taxon>
        <taxon>Brevibacillus</taxon>
    </lineage>
</organism>
<reference evidence="2 5" key="3">
    <citation type="submission" date="2019-06" db="EMBL/GenBank/DDBJ databases">
        <title>Whole genome shotgun sequence of Brevibacillus reuszeri NBRC 15719.</title>
        <authorList>
            <person name="Hosoyama A."/>
            <person name="Uohara A."/>
            <person name="Ohji S."/>
            <person name="Ichikawa N."/>
        </authorList>
    </citation>
    <scope>NUCLEOTIDE SEQUENCE [LARGE SCALE GENOMIC DNA]</scope>
    <source>
        <strain evidence="2 5">NBRC 15719</strain>
    </source>
</reference>
<keyword evidence="1" id="KW-1133">Transmembrane helix</keyword>
<dbReference type="GO" id="GO:0140359">
    <property type="term" value="F:ABC-type transporter activity"/>
    <property type="evidence" value="ECO:0007669"/>
    <property type="project" value="InterPro"/>
</dbReference>
<dbReference type="EMBL" id="BJON01000028">
    <property type="protein sequence ID" value="GED72305.1"/>
    <property type="molecule type" value="Genomic_DNA"/>
</dbReference>
<comment type="caution">
    <text evidence="3">The sequence shown here is derived from an EMBL/GenBank/DDBJ whole genome shotgun (WGS) entry which is preliminary data.</text>
</comment>
<dbReference type="PANTHER" id="PTHR43471">
    <property type="entry name" value="ABC TRANSPORTER PERMEASE"/>
    <property type="match status" value="1"/>
</dbReference>
<dbReference type="Proteomes" id="UP000319578">
    <property type="component" value="Unassembled WGS sequence"/>
</dbReference>
<sequence>MNSFFFNPILVKELRERFRSKKTVCILAVYLLIMGGIPLGFLLMDPMKAAALGENRNLFLLSAGIHYAMICFVAPALTAGAISGERERQTLQILLTTQLSTRTIVLSKLITSLAFSCLLLIASMPLYSVVMLYGSVSPEQMAKLILFLAINVLFLGSLGLFCSTWVKRTSVSTITSYGIAFFFVVGTGLLFFFIGESLQQAYPELFPDDGVWKLSQLQMLAGINPVIVLFGILGESIAHSDQITFSPWLFFSCFYLTLSVIFIFWSAYLLKPIRRTWWSWKKRPVRVK</sequence>
<dbReference type="Proteomes" id="UP000036834">
    <property type="component" value="Unassembled WGS sequence"/>
</dbReference>